<keyword evidence="5 13" id="KW-0337">GPI-anchor biosynthesis</keyword>
<dbReference type="Pfam" id="PF04987">
    <property type="entry name" value="PigN"/>
    <property type="match status" value="1"/>
</dbReference>
<dbReference type="Gene3D" id="3.40.720.10">
    <property type="entry name" value="Alkaline Phosphatase, subunit A"/>
    <property type="match status" value="1"/>
</dbReference>
<dbReference type="EC" id="2.-.-.-" evidence="13"/>
<evidence type="ECO:0000256" key="12">
    <source>
        <dbReference type="ARBA" id="ARBA00024850"/>
    </source>
</evidence>
<dbReference type="GO" id="GO:0006506">
    <property type="term" value="P:GPI anchor biosynthetic process"/>
    <property type="evidence" value="ECO:0007669"/>
    <property type="project" value="UniProtKB-KW"/>
</dbReference>
<protein>
    <recommendedName>
        <fullName evidence="4 13">GPI ethanolamine phosphate transferase 1</fullName>
        <ecNumber evidence="13">2.-.-.-</ecNumber>
    </recommendedName>
</protein>
<feature type="transmembrane region" description="Helical" evidence="13">
    <location>
        <begin position="563"/>
        <end position="580"/>
    </location>
</feature>
<evidence type="ECO:0000256" key="13">
    <source>
        <dbReference type="RuleBase" id="RU367138"/>
    </source>
</evidence>
<comment type="function">
    <text evidence="12 13">Ethanolamine phosphate transferase involved in glycosylphosphatidylinositol-anchor biosynthesis. Transfers ethanolamine phosphate to the first alpha-1,4-linked mannose of the glycosylphosphatidylinositol precursor of GPI-anchor.</text>
</comment>
<dbReference type="CDD" id="cd16020">
    <property type="entry name" value="GPI_EPT_1"/>
    <property type="match status" value="1"/>
</dbReference>
<feature type="transmembrane region" description="Helical" evidence="13">
    <location>
        <begin position="686"/>
        <end position="705"/>
    </location>
</feature>
<dbReference type="Proteomes" id="UP001210925">
    <property type="component" value="Unassembled WGS sequence"/>
</dbReference>
<evidence type="ECO:0000256" key="3">
    <source>
        <dbReference type="ARBA" id="ARBA00008400"/>
    </source>
</evidence>
<feature type="transmembrane region" description="Helical" evidence="13">
    <location>
        <begin position="792"/>
        <end position="811"/>
    </location>
</feature>
<dbReference type="PANTHER" id="PTHR12250:SF0">
    <property type="entry name" value="GPI ETHANOLAMINE PHOSPHATE TRANSFERASE 1"/>
    <property type="match status" value="1"/>
</dbReference>
<keyword evidence="10 13" id="KW-0472">Membrane</keyword>
<evidence type="ECO:0000256" key="1">
    <source>
        <dbReference type="ARBA" id="ARBA00004477"/>
    </source>
</evidence>
<feature type="transmembrane region" description="Helical" evidence="13">
    <location>
        <begin position="866"/>
        <end position="885"/>
    </location>
</feature>
<name>A0AAD5UE72_9FUNG</name>
<accession>A0AAD5UE72</accession>
<evidence type="ECO:0000256" key="2">
    <source>
        <dbReference type="ARBA" id="ARBA00004687"/>
    </source>
</evidence>
<dbReference type="FunFam" id="3.40.720.10:FF:000015">
    <property type="entry name" value="GPI ethanolamine phosphate transferase 1"/>
    <property type="match status" value="1"/>
</dbReference>
<evidence type="ECO:0000256" key="6">
    <source>
        <dbReference type="ARBA" id="ARBA00022679"/>
    </source>
</evidence>
<feature type="transmembrane region" description="Helical" evidence="13">
    <location>
        <begin position="433"/>
        <end position="459"/>
    </location>
</feature>
<dbReference type="InterPro" id="IPR007070">
    <property type="entry name" value="GPI_EtnP_transferase_1"/>
</dbReference>
<dbReference type="InterPro" id="IPR017852">
    <property type="entry name" value="GPI_EtnP_transferase_1_C"/>
</dbReference>
<feature type="transmembrane region" description="Helical" evidence="13">
    <location>
        <begin position="587"/>
        <end position="606"/>
    </location>
</feature>
<feature type="transmembrane region" description="Helical" evidence="13">
    <location>
        <begin position="501"/>
        <end position="526"/>
    </location>
</feature>
<dbReference type="Pfam" id="PF01663">
    <property type="entry name" value="Phosphodiest"/>
    <property type="match status" value="1"/>
</dbReference>
<comment type="similarity">
    <text evidence="3 13">Belongs to the PIGG/PIGN/PIGO family. PIGN subfamily.</text>
</comment>
<feature type="transmembrane region" description="Helical" evidence="13">
    <location>
        <begin position="831"/>
        <end position="854"/>
    </location>
</feature>
<evidence type="ECO:0000256" key="7">
    <source>
        <dbReference type="ARBA" id="ARBA00022692"/>
    </source>
</evidence>
<feature type="domain" description="GPI ethanolamine phosphate transferase 1 C-terminal" evidence="14">
    <location>
        <begin position="422"/>
        <end position="890"/>
    </location>
</feature>
<feature type="transmembrane region" description="Helical" evidence="13">
    <location>
        <begin position="654"/>
        <end position="674"/>
    </location>
</feature>
<dbReference type="InterPro" id="IPR017850">
    <property type="entry name" value="Alkaline_phosphatase_core_sf"/>
</dbReference>
<evidence type="ECO:0000256" key="4">
    <source>
        <dbReference type="ARBA" id="ARBA00020831"/>
    </source>
</evidence>
<keyword evidence="8 13" id="KW-0256">Endoplasmic reticulum</keyword>
<evidence type="ECO:0000256" key="5">
    <source>
        <dbReference type="ARBA" id="ARBA00022502"/>
    </source>
</evidence>
<dbReference type="PANTHER" id="PTHR12250">
    <property type="entry name" value="PHOSPHATIDYLINOSITOL GLYCAN, CLASS N"/>
    <property type="match status" value="1"/>
</dbReference>
<organism evidence="15 16">
    <name type="scientific">Boothiomyces macroporosus</name>
    <dbReference type="NCBI Taxonomy" id="261099"/>
    <lineage>
        <taxon>Eukaryota</taxon>
        <taxon>Fungi</taxon>
        <taxon>Fungi incertae sedis</taxon>
        <taxon>Chytridiomycota</taxon>
        <taxon>Chytridiomycota incertae sedis</taxon>
        <taxon>Chytridiomycetes</taxon>
        <taxon>Rhizophydiales</taxon>
        <taxon>Terramycetaceae</taxon>
        <taxon>Boothiomyces</taxon>
    </lineage>
</organism>
<evidence type="ECO:0000256" key="11">
    <source>
        <dbReference type="ARBA" id="ARBA00023180"/>
    </source>
</evidence>
<evidence type="ECO:0000313" key="16">
    <source>
        <dbReference type="Proteomes" id="UP001210925"/>
    </source>
</evidence>
<feature type="transmembrane region" description="Helical" evidence="13">
    <location>
        <begin position="714"/>
        <end position="732"/>
    </location>
</feature>
<proteinExistence type="inferred from homology"/>
<evidence type="ECO:0000256" key="8">
    <source>
        <dbReference type="ARBA" id="ARBA00022824"/>
    </source>
</evidence>
<dbReference type="GO" id="GO:0051377">
    <property type="term" value="F:mannose-ethanolamine phosphotransferase activity"/>
    <property type="evidence" value="ECO:0007669"/>
    <property type="project" value="UniProtKB-UniRule"/>
</dbReference>
<dbReference type="EMBL" id="JADGKB010000062">
    <property type="protein sequence ID" value="KAJ3255675.1"/>
    <property type="molecule type" value="Genomic_DNA"/>
</dbReference>
<evidence type="ECO:0000256" key="10">
    <source>
        <dbReference type="ARBA" id="ARBA00023136"/>
    </source>
</evidence>
<dbReference type="GO" id="GO:0005789">
    <property type="term" value="C:endoplasmic reticulum membrane"/>
    <property type="evidence" value="ECO:0007669"/>
    <property type="project" value="UniProtKB-SubCell"/>
</dbReference>
<gene>
    <name evidence="15" type="primary">MCD4</name>
    <name evidence="15" type="ORF">HK103_006117</name>
</gene>
<evidence type="ECO:0000259" key="14">
    <source>
        <dbReference type="Pfam" id="PF04987"/>
    </source>
</evidence>
<dbReference type="AlphaFoldDB" id="A0AAD5UE72"/>
<keyword evidence="7 13" id="KW-0812">Transmembrane</keyword>
<dbReference type="SUPFAM" id="SSF53649">
    <property type="entry name" value="Alkaline phosphatase-like"/>
    <property type="match status" value="1"/>
</dbReference>
<keyword evidence="9 13" id="KW-1133">Transmembrane helix</keyword>
<reference evidence="15" key="1">
    <citation type="submission" date="2020-05" db="EMBL/GenBank/DDBJ databases">
        <title>Phylogenomic resolution of chytrid fungi.</title>
        <authorList>
            <person name="Stajich J.E."/>
            <person name="Amses K."/>
            <person name="Simmons R."/>
            <person name="Seto K."/>
            <person name="Myers J."/>
            <person name="Bonds A."/>
            <person name="Quandt C.A."/>
            <person name="Barry K."/>
            <person name="Liu P."/>
            <person name="Grigoriev I."/>
            <person name="Longcore J.E."/>
            <person name="James T.Y."/>
        </authorList>
    </citation>
    <scope>NUCLEOTIDE SEQUENCE</scope>
    <source>
        <strain evidence="15">PLAUS21</strain>
    </source>
</reference>
<evidence type="ECO:0000313" key="15">
    <source>
        <dbReference type="EMBL" id="KAJ3255675.1"/>
    </source>
</evidence>
<comment type="subcellular location">
    <subcellularLocation>
        <location evidence="1 13">Endoplasmic reticulum membrane</location>
        <topology evidence="1 13">Multi-pass membrane protein</topology>
    </subcellularLocation>
</comment>
<keyword evidence="16" id="KW-1185">Reference proteome</keyword>
<comment type="caution">
    <text evidence="15">The sequence shown here is derived from an EMBL/GenBank/DDBJ whole genome shotgun (WGS) entry which is preliminary data.</text>
</comment>
<dbReference type="InterPro" id="IPR037671">
    <property type="entry name" value="PIGN_N"/>
</dbReference>
<keyword evidence="11" id="KW-0325">Glycoprotein</keyword>
<sequence>MHPVTKVLLLGSPLVHGMDEVFPPQPAPAQRLVLAVGTHNFTIADGLRADKLYENALERAPFLKEKVFKEGRWGISHTRVPTESRPGHVALIAGFYEDVSAVTKGWKTNPVNFDSVFNQSRHTWSFGSPDILPMFAYGASDPNKVEMFMYEAEDEDFADDDASKLDTWVFDHFEQLFSNAKTNATLDKMLRSDKIVFFLHLLGLDTNGHGFRPYSEKYLSNIGIVDSGLKEVERLIENFYKDGKTAYVVTSDHGMSNRGRCSIHVGNHGDGDPQNTETPLIAWGAGISKPDTDSPSGHDDYSISWRLNSLQRNDVNQADIAPLMSSIIGVAFPKNSVGKLPIPYLKNTDRYKAEAMYANSKGILAQYLIKASKKAKTELVLKPYSPLLNYTDILNTIEEDIERGEYEKAESLSSMLIDLSIEGLRYYQTYDWLLLRTIVSLGYLGWIAYSVLFIIHTYYSSISTSQKENPLGNHFQTQLGQLLIFAGLSGMLFYKESPVSYYAYSIFPIYFWGEVLKQIGFVQTLLSGTFDRNRLQSYGYTGLYLASLELLVLSYFYRELLTVYLLLMGLVWPLTMKVEFRNRHIHLINFWRLLSATTCVFTLLPVELEENITLILFGGYFIIASALVALLVVPRYINASLPFDYDKKASASQLKIVWFQILIILTSLIVTYHTSKSLEAKKGLPVVNAVTSWIILASSILIPIFDRVSQKQHYLYRVVIIYLSFAPIFILLSVSYETLFYFFYSMTVFTWLMIEQQLFFYDTKEFNGVAYTEVPTLAEAKNRTLRPTDMRIASFFLFFINMAFFGTGNMASLASFTISSVYRFTTLFNPFLMAALIILKLLIPFFLLSSTLSLLSRCLELPPFSLFLLVLSTTDIMTLNFFFLVTDSGSWLEIGTTISHFVMSSSFIVFQILLFSASHLLVGGVLIPKKSGLKLE</sequence>
<dbReference type="InterPro" id="IPR002591">
    <property type="entry name" value="Phosphodiest/P_Trfase"/>
</dbReference>
<feature type="transmembrane region" description="Helical" evidence="13">
    <location>
        <begin position="612"/>
        <end position="633"/>
    </location>
</feature>
<comment type="pathway">
    <text evidence="2 13">Glycolipid biosynthesis; glycosylphosphatidylinositol-anchor biosynthesis.</text>
</comment>
<keyword evidence="6 13" id="KW-0808">Transferase</keyword>
<evidence type="ECO:0000256" key="9">
    <source>
        <dbReference type="ARBA" id="ARBA00022989"/>
    </source>
</evidence>
<feature type="transmembrane region" description="Helical" evidence="13">
    <location>
        <begin position="905"/>
        <end position="927"/>
    </location>
</feature>